<dbReference type="EMBL" id="QSCS01000011">
    <property type="protein sequence ID" value="RGY26403.1"/>
    <property type="molecule type" value="Genomic_DNA"/>
</dbReference>
<proteinExistence type="predicted"/>
<sequence>MKASNDLVEKYGWDKIIHGLVGLLIVAICVLVAVFLFGNKFVPVLAGAAIGTGCAYIAAKWKEAQDDIPDEKDIKATLRGAYLADLIIGVAYVFSWIINTVF</sequence>
<accession>A0A413J5C6</accession>
<keyword evidence="1" id="KW-0472">Membrane</keyword>
<dbReference type="Proteomes" id="UP000284431">
    <property type="component" value="Unassembled WGS sequence"/>
</dbReference>
<protein>
    <recommendedName>
        <fullName evidence="4">Transmembrane protein</fullName>
    </recommendedName>
</protein>
<feature type="transmembrane region" description="Helical" evidence="1">
    <location>
        <begin position="80"/>
        <end position="98"/>
    </location>
</feature>
<reference evidence="2 3" key="1">
    <citation type="submission" date="2018-08" db="EMBL/GenBank/DDBJ databases">
        <title>A genome reference for cultivated species of the human gut microbiota.</title>
        <authorList>
            <person name="Zou Y."/>
            <person name="Xue W."/>
            <person name="Luo G."/>
        </authorList>
    </citation>
    <scope>NUCLEOTIDE SEQUENCE [LARGE SCALE GENOMIC DNA]</scope>
    <source>
        <strain evidence="2 3">OF02-6LB</strain>
    </source>
</reference>
<feature type="transmembrane region" description="Helical" evidence="1">
    <location>
        <begin position="41"/>
        <end position="59"/>
    </location>
</feature>
<evidence type="ECO:0000256" key="1">
    <source>
        <dbReference type="SAM" id="Phobius"/>
    </source>
</evidence>
<evidence type="ECO:0000313" key="3">
    <source>
        <dbReference type="Proteomes" id="UP000284431"/>
    </source>
</evidence>
<organism evidence="2 3">
    <name type="scientific">Bacteroides caccae</name>
    <dbReference type="NCBI Taxonomy" id="47678"/>
    <lineage>
        <taxon>Bacteria</taxon>
        <taxon>Pseudomonadati</taxon>
        <taxon>Bacteroidota</taxon>
        <taxon>Bacteroidia</taxon>
        <taxon>Bacteroidales</taxon>
        <taxon>Bacteroidaceae</taxon>
        <taxon>Bacteroides</taxon>
    </lineage>
</organism>
<evidence type="ECO:0008006" key="4">
    <source>
        <dbReference type="Google" id="ProtNLM"/>
    </source>
</evidence>
<feature type="transmembrane region" description="Helical" evidence="1">
    <location>
        <begin position="16"/>
        <end position="35"/>
    </location>
</feature>
<dbReference type="RefSeq" id="WP_122134304.1">
    <property type="nucleotide sequence ID" value="NZ_QSCQ01000011.1"/>
</dbReference>
<comment type="caution">
    <text evidence="2">The sequence shown here is derived from an EMBL/GenBank/DDBJ whole genome shotgun (WGS) entry which is preliminary data.</text>
</comment>
<evidence type="ECO:0000313" key="2">
    <source>
        <dbReference type="EMBL" id="RGY26403.1"/>
    </source>
</evidence>
<dbReference type="AlphaFoldDB" id="A0A413J5C6"/>
<name>A0A413J5C6_9BACE</name>
<keyword evidence="1" id="KW-1133">Transmembrane helix</keyword>
<keyword evidence="1" id="KW-0812">Transmembrane</keyword>
<gene>
    <name evidence="2" type="ORF">DXA49_08890</name>
</gene>